<protein>
    <recommendedName>
        <fullName evidence="4">Transposase</fullName>
    </recommendedName>
</protein>
<feature type="region of interest" description="Disordered" evidence="1">
    <location>
        <begin position="41"/>
        <end position="61"/>
    </location>
</feature>
<organism evidence="2">
    <name type="scientific">Candidatus Kentrum sp. FW</name>
    <dbReference type="NCBI Taxonomy" id="2126338"/>
    <lineage>
        <taxon>Bacteria</taxon>
        <taxon>Pseudomonadati</taxon>
        <taxon>Pseudomonadota</taxon>
        <taxon>Gammaproteobacteria</taxon>
        <taxon>Candidatus Kentrum</taxon>
    </lineage>
</organism>
<feature type="region of interest" description="Disordered" evidence="1">
    <location>
        <begin position="1"/>
        <end position="27"/>
    </location>
</feature>
<evidence type="ECO:0000313" key="2">
    <source>
        <dbReference type="EMBL" id="VFJ55495.1"/>
    </source>
</evidence>
<evidence type="ECO:0000256" key="1">
    <source>
        <dbReference type="SAM" id="MobiDB-lite"/>
    </source>
</evidence>
<evidence type="ECO:0008006" key="4">
    <source>
        <dbReference type="Google" id="ProtNLM"/>
    </source>
</evidence>
<sequence length="61" mass="6862">MRKTHDQKTSQKGLEESMKWEREKGARDRSLEIARALKKKGLPPGQIAEVTSISPSELEGL</sequence>
<gene>
    <name evidence="2" type="ORF">BECKFW1821B_GA0114236_102320</name>
    <name evidence="3" type="ORF">BECKFW1821C_GA0114237_10991</name>
</gene>
<accession>A0A450SNM9</accession>
<dbReference type="EMBL" id="CAADFE010000099">
    <property type="protein sequence ID" value="VFJ76105.1"/>
    <property type="molecule type" value="Genomic_DNA"/>
</dbReference>
<reference evidence="2" key="1">
    <citation type="submission" date="2019-02" db="EMBL/GenBank/DDBJ databases">
        <authorList>
            <person name="Gruber-Vodicka R. H."/>
            <person name="Seah K. B. B."/>
        </authorList>
    </citation>
    <scope>NUCLEOTIDE SEQUENCE</scope>
    <source>
        <strain evidence="2">BECK_BZ106</strain>
        <strain evidence="3">BECK_BZ131</strain>
    </source>
</reference>
<dbReference type="EMBL" id="CAADFD010000023">
    <property type="protein sequence ID" value="VFJ55495.1"/>
    <property type="molecule type" value="Genomic_DNA"/>
</dbReference>
<dbReference type="AlphaFoldDB" id="A0A450SNM9"/>
<proteinExistence type="predicted"/>
<evidence type="ECO:0000313" key="3">
    <source>
        <dbReference type="EMBL" id="VFJ76105.1"/>
    </source>
</evidence>
<name>A0A450SNM9_9GAMM</name>